<proteinExistence type="predicted"/>
<reference evidence="2 3" key="1">
    <citation type="submission" date="2019-07" db="EMBL/GenBank/DDBJ databases">
        <title>Genomes of Cafeteria roenbergensis.</title>
        <authorList>
            <person name="Fischer M.G."/>
            <person name="Hackl T."/>
            <person name="Roman M."/>
        </authorList>
    </citation>
    <scope>NUCLEOTIDE SEQUENCE [LARGE SCALE GENOMIC DNA]</scope>
    <source>
        <strain evidence="2 3">RCC970-E3</strain>
    </source>
</reference>
<name>A0A5A8CZ44_CAFRO</name>
<evidence type="ECO:0000256" key="1">
    <source>
        <dbReference type="SAM" id="SignalP"/>
    </source>
</evidence>
<keyword evidence="1" id="KW-0732">Signal</keyword>
<sequence length="659" mass="69773">MLKPAVARFIGLLLAAGASSATPAPFLAADINPVGYSGNVQALEVFNGSLVFGGNDPMAGGATLDVISYHPTAGAVTEASNFATHASLPAFYLCEFNGRLFFPFLPRGSGFGLGVLDQDAKQATLAVAIGMTTSPFPAFMTVFGERMFMGVLGSDAQGRELWAVDAAMNPSLIHEFSTAVTMGGDPKYLTVFDNKLFMQANSLAMNKGVELFAYDGTEVSLAADINAGAANSNPAHMAVVAGVLYMSADGGNGNGQELYAYDGTNAPAMVADVNAGPDGSFPEWLVEFSSTLYFVATTPATGRELFRLDGSTAVLVADTVPGAGDGEFGKMAVLDGVLYMAAHTVKAGMELFRLASSGNAIALEHDVDSRAYSSIPELFTVYDEQLYFVADDGVHGSELWRYNTTHGAELAADIMPGPVSSEPYQLVPFHGSLLLAGKFPEAGIELLQFDSKASEVQLLADIKPGSGDSYPSNLCILGAHMYFLANSGAASAVYKYSEESGLALVPGFPKAVSGLVAMDGVMYFSGYHADAGMELWSYSEAVSVAKPIQLHVADPNAHALQLCLTHSHAVLDAHPIAHPIVVTHGIAYLIVDAHTIAHPIVDAHANRDLHCHADDHPFVNVHTVADFYPIQHPKPHIHANPIYHCNIHPEQHRHPLGHQ</sequence>
<evidence type="ECO:0000313" key="2">
    <source>
        <dbReference type="EMBL" id="KAA0157794.1"/>
    </source>
</evidence>
<gene>
    <name evidence="2" type="ORF">FNF28_06503</name>
</gene>
<feature type="chain" id="PRO_5022905166" evidence="1">
    <location>
        <begin position="22"/>
        <end position="659"/>
    </location>
</feature>
<dbReference type="EMBL" id="VLTL01000165">
    <property type="protein sequence ID" value="KAA0157794.1"/>
    <property type="molecule type" value="Genomic_DNA"/>
</dbReference>
<dbReference type="Proteomes" id="UP000324907">
    <property type="component" value="Unassembled WGS sequence"/>
</dbReference>
<dbReference type="AlphaFoldDB" id="A0A5A8CZ44"/>
<organism evidence="2 3">
    <name type="scientific">Cafeteria roenbergensis</name>
    <name type="common">Marine flagellate</name>
    <dbReference type="NCBI Taxonomy" id="33653"/>
    <lineage>
        <taxon>Eukaryota</taxon>
        <taxon>Sar</taxon>
        <taxon>Stramenopiles</taxon>
        <taxon>Bigyra</taxon>
        <taxon>Opalozoa</taxon>
        <taxon>Bicosoecida</taxon>
        <taxon>Cafeteriaceae</taxon>
        <taxon>Cafeteria</taxon>
    </lineage>
</organism>
<protein>
    <submittedName>
        <fullName evidence="2">Uncharacterized protein</fullName>
    </submittedName>
</protein>
<comment type="caution">
    <text evidence="2">The sequence shown here is derived from an EMBL/GenBank/DDBJ whole genome shotgun (WGS) entry which is preliminary data.</text>
</comment>
<evidence type="ECO:0000313" key="3">
    <source>
        <dbReference type="Proteomes" id="UP000324907"/>
    </source>
</evidence>
<accession>A0A5A8CZ44</accession>
<feature type="signal peptide" evidence="1">
    <location>
        <begin position="1"/>
        <end position="21"/>
    </location>
</feature>